<reference evidence="2 3" key="1">
    <citation type="submission" date="2020-03" db="EMBL/GenBank/DDBJ databases">
        <title>Metabolic flexibility allows generalist bacteria to become dominant in a frequently disturbed ecosystem.</title>
        <authorList>
            <person name="Chen Y.-J."/>
            <person name="Leung P.M."/>
            <person name="Bay S.K."/>
            <person name="Hugenholtz P."/>
            <person name="Kessler A.J."/>
            <person name="Shelley G."/>
            <person name="Waite D.W."/>
            <person name="Cook P.L."/>
            <person name="Greening C."/>
        </authorList>
    </citation>
    <scope>NUCLEOTIDE SEQUENCE [LARGE SCALE GENOMIC DNA]</scope>
    <source>
        <strain evidence="2">SS_bin_28</strain>
    </source>
</reference>
<evidence type="ECO:0008006" key="4">
    <source>
        <dbReference type="Google" id="ProtNLM"/>
    </source>
</evidence>
<dbReference type="SUPFAM" id="SSF50939">
    <property type="entry name" value="Sialidases"/>
    <property type="match status" value="1"/>
</dbReference>
<protein>
    <recommendedName>
        <fullName evidence="4">Exo-alpha-sialidase</fullName>
    </recommendedName>
</protein>
<dbReference type="InterPro" id="IPR036278">
    <property type="entry name" value="Sialidase_sf"/>
</dbReference>
<evidence type="ECO:0000313" key="3">
    <source>
        <dbReference type="Proteomes" id="UP000547674"/>
    </source>
</evidence>
<dbReference type="Gene3D" id="2.120.10.10">
    <property type="match status" value="1"/>
</dbReference>
<comment type="caution">
    <text evidence="2">The sequence shown here is derived from an EMBL/GenBank/DDBJ whole genome shotgun (WGS) entry which is preliminary data.</text>
</comment>
<proteinExistence type="predicted"/>
<accession>A0A7Y2EB93</accession>
<dbReference type="Proteomes" id="UP000547674">
    <property type="component" value="Unassembled WGS sequence"/>
</dbReference>
<feature type="non-terminal residue" evidence="2">
    <location>
        <position position="455"/>
    </location>
</feature>
<feature type="signal peptide" evidence="1">
    <location>
        <begin position="1"/>
        <end position="22"/>
    </location>
</feature>
<name>A0A7Y2EB93_UNCEI</name>
<sequence>MKRWILGLLTLAMMTLPGPDTEAGTPDNGTLTETVTVLNYTAGPFLVSNPTGVNGDPPVCLPETCDDYTLTVNLPANYQASNPDERVVIQIAWANANTDFDVYVLENGQEKTDAATSNNPEVIVLPAESAVYTIRVVAFAVAGDTFNGTITLGTPTSAGTGVGLYEVSNDVFTCNTHLTGQEGIFSHDGDAEPGVKFTPDGVAWVGSNAGLGAGIGLWRISDICAQDFTFLGSPDAGAGGGDVDIVVATEPNINGFYNIYTSSLTLANVTSSVSMDGGATFIPTVVSDVTPINDRQWNAAYGAGTVYLSYRSLNTGNELFVVRSDANGLPGTFVGPFLVYADVVVDAALATQLGNMVCDRRPGANTPVASGPNGEGNVYHGFVLQGNKVYVAVSKDFGVTWSSKLVFEGPLTDAYDHNFTWVAVDDAGNVYTCFSDGNDCFYAVSQDQGDTWSQP</sequence>
<organism evidence="2 3">
    <name type="scientific">Eiseniibacteriota bacterium</name>
    <dbReference type="NCBI Taxonomy" id="2212470"/>
    <lineage>
        <taxon>Bacteria</taxon>
        <taxon>Candidatus Eiseniibacteriota</taxon>
    </lineage>
</organism>
<keyword evidence="1" id="KW-0732">Signal</keyword>
<feature type="chain" id="PRO_5031102401" description="Exo-alpha-sialidase" evidence="1">
    <location>
        <begin position="23"/>
        <end position="455"/>
    </location>
</feature>
<evidence type="ECO:0000256" key="1">
    <source>
        <dbReference type="SAM" id="SignalP"/>
    </source>
</evidence>
<dbReference type="EMBL" id="JABDJR010000532">
    <property type="protein sequence ID" value="NNF07727.1"/>
    <property type="molecule type" value="Genomic_DNA"/>
</dbReference>
<gene>
    <name evidence="2" type="ORF">HKN21_13270</name>
</gene>
<dbReference type="AlphaFoldDB" id="A0A7Y2EB93"/>
<evidence type="ECO:0000313" key="2">
    <source>
        <dbReference type="EMBL" id="NNF07727.1"/>
    </source>
</evidence>